<dbReference type="Gene3D" id="3.30.2010.10">
    <property type="entry name" value="Metalloproteases ('zincins'), catalytic domain"/>
    <property type="match status" value="1"/>
</dbReference>
<comment type="cofactor">
    <cofactor evidence="6">
        <name>Zn(2+)</name>
        <dbReference type="ChEBI" id="CHEBI:29105"/>
    </cofactor>
    <text evidence="6">Binds 1 zinc ion per subunit.</text>
</comment>
<keyword evidence="3 6" id="KW-0378">Hydrolase</keyword>
<protein>
    <submittedName>
        <fullName evidence="9">Putative Zn-dependent protease</fullName>
    </submittedName>
</protein>
<accession>A0A7W9SVY0</accession>
<evidence type="ECO:0000256" key="5">
    <source>
        <dbReference type="ARBA" id="ARBA00023049"/>
    </source>
</evidence>
<evidence type="ECO:0000256" key="3">
    <source>
        <dbReference type="ARBA" id="ARBA00022801"/>
    </source>
</evidence>
<evidence type="ECO:0000256" key="2">
    <source>
        <dbReference type="ARBA" id="ARBA00022723"/>
    </source>
</evidence>
<feature type="chain" id="PRO_5031456126" evidence="7">
    <location>
        <begin position="24"/>
        <end position="380"/>
    </location>
</feature>
<keyword evidence="7" id="KW-0732">Signal</keyword>
<name>A0A7W9SVY0_ARMRO</name>
<keyword evidence="10" id="KW-1185">Reference proteome</keyword>
<keyword evidence="1 6" id="KW-0645">Protease</keyword>
<evidence type="ECO:0000256" key="4">
    <source>
        <dbReference type="ARBA" id="ARBA00022833"/>
    </source>
</evidence>
<feature type="signal peptide" evidence="7">
    <location>
        <begin position="1"/>
        <end position="23"/>
    </location>
</feature>
<comment type="caution">
    <text evidence="9">The sequence shown here is derived from an EMBL/GenBank/DDBJ whole genome shotgun (WGS) entry which is preliminary data.</text>
</comment>
<organism evidence="9 10">
    <name type="scientific">Armatimonas rosea</name>
    <dbReference type="NCBI Taxonomy" id="685828"/>
    <lineage>
        <taxon>Bacteria</taxon>
        <taxon>Bacillati</taxon>
        <taxon>Armatimonadota</taxon>
        <taxon>Armatimonadia</taxon>
        <taxon>Armatimonadales</taxon>
        <taxon>Armatimonadaceae</taxon>
        <taxon>Armatimonas</taxon>
    </lineage>
</organism>
<evidence type="ECO:0000313" key="10">
    <source>
        <dbReference type="Proteomes" id="UP000520814"/>
    </source>
</evidence>
<sequence length="380" mass="41396">MRRTAALLATAFCLALPALTPRALPQDKKPAAAPLEDPEVKLGRESHEEMIKSGLKLVTDPALVKRVETMGQKLAAIINQTPIPALYGSENKISRPFVYRFFIVDDPDTNAFALPGGYVYVNKGLLKYAQSDDELAGVVGHEIIHAAHSHGAKLQREQSKLNTQMAIAALGAILGKVPLQDTGNLLTGFQLLAIQKVNGYGQTAERDADQGGIILAQKAGYNPVGMLTFMERLARDQRSHPDVELGIFRTHPPEKVRAEAMIAQITQMGLPINRRATADILKVATRADGTLTEVLLDGKVFLRTPKPERAKEVAAALDKALDQDLQVYDVRKQGTSIQIRGQHLVTLETSDGAAPVDKLADDACKMLRLSLYRYVLNGTL</sequence>
<dbReference type="EMBL" id="JACHGW010000006">
    <property type="protein sequence ID" value="MBB6053378.1"/>
    <property type="molecule type" value="Genomic_DNA"/>
</dbReference>
<dbReference type="InterPro" id="IPR051156">
    <property type="entry name" value="Mito/Outer_Membr_Metalloprot"/>
</dbReference>
<reference evidence="9 10" key="1">
    <citation type="submission" date="2020-08" db="EMBL/GenBank/DDBJ databases">
        <title>Genomic Encyclopedia of Type Strains, Phase IV (KMG-IV): sequencing the most valuable type-strain genomes for metagenomic binning, comparative biology and taxonomic classification.</title>
        <authorList>
            <person name="Goeker M."/>
        </authorList>
    </citation>
    <scope>NUCLEOTIDE SEQUENCE [LARGE SCALE GENOMIC DNA]</scope>
    <source>
        <strain evidence="9 10">DSM 23562</strain>
    </source>
</reference>
<dbReference type="GO" id="GO:0004222">
    <property type="term" value="F:metalloendopeptidase activity"/>
    <property type="evidence" value="ECO:0007669"/>
    <property type="project" value="InterPro"/>
</dbReference>
<dbReference type="RefSeq" id="WP_184203471.1">
    <property type="nucleotide sequence ID" value="NZ_JACHGW010000006.1"/>
</dbReference>
<keyword evidence="4 6" id="KW-0862">Zinc</keyword>
<gene>
    <name evidence="9" type="ORF">HNQ39_005212</name>
</gene>
<feature type="domain" description="Peptidase M48" evidence="8">
    <location>
        <begin position="97"/>
        <end position="261"/>
    </location>
</feature>
<keyword evidence="2" id="KW-0479">Metal-binding</keyword>
<evidence type="ECO:0000256" key="6">
    <source>
        <dbReference type="RuleBase" id="RU003983"/>
    </source>
</evidence>
<keyword evidence="5 6" id="KW-0482">Metalloprotease</keyword>
<evidence type="ECO:0000256" key="7">
    <source>
        <dbReference type="SAM" id="SignalP"/>
    </source>
</evidence>
<dbReference type="InterPro" id="IPR001915">
    <property type="entry name" value="Peptidase_M48"/>
</dbReference>
<dbReference type="GO" id="GO:0051603">
    <property type="term" value="P:proteolysis involved in protein catabolic process"/>
    <property type="evidence" value="ECO:0007669"/>
    <property type="project" value="TreeGrafter"/>
</dbReference>
<dbReference type="AlphaFoldDB" id="A0A7W9SVY0"/>
<proteinExistence type="inferred from homology"/>
<evidence type="ECO:0000256" key="1">
    <source>
        <dbReference type="ARBA" id="ARBA00022670"/>
    </source>
</evidence>
<dbReference type="GO" id="GO:0016020">
    <property type="term" value="C:membrane"/>
    <property type="evidence" value="ECO:0007669"/>
    <property type="project" value="TreeGrafter"/>
</dbReference>
<evidence type="ECO:0000313" key="9">
    <source>
        <dbReference type="EMBL" id="MBB6053378.1"/>
    </source>
</evidence>
<dbReference type="PANTHER" id="PTHR22726:SF1">
    <property type="entry name" value="METALLOENDOPEPTIDASE OMA1, MITOCHONDRIAL"/>
    <property type="match status" value="1"/>
</dbReference>
<comment type="similarity">
    <text evidence="6">Belongs to the peptidase M48 family.</text>
</comment>
<evidence type="ECO:0000259" key="8">
    <source>
        <dbReference type="Pfam" id="PF01435"/>
    </source>
</evidence>
<dbReference type="Pfam" id="PF01435">
    <property type="entry name" value="Peptidase_M48"/>
    <property type="match status" value="1"/>
</dbReference>
<dbReference type="Proteomes" id="UP000520814">
    <property type="component" value="Unassembled WGS sequence"/>
</dbReference>
<dbReference type="GO" id="GO:0046872">
    <property type="term" value="F:metal ion binding"/>
    <property type="evidence" value="ECO:0007669"/>
    <property type="project" value="UniProtKB-KW"/>
</dbReference>
<dbReference type="PANTHER" id="PTHR22726">
    <property type="entry name" value="METALLOENDOPEPTIDASE OMA1"/>
    <property type="match status" value="1"/>
</dbReference>